<evidence type="ECO:0000256" key="5">
    <source>
        <dbReference type="ARBA" id="ARBA00022771"/>
    </source>
</evidence>
<dbReference type="EnsemblMetazoa" id="BGLB014353-RC">
    <property type="protein sequence ID" value="BGLB014353-PC"/>
    <property type="gene ID" value="BGLB014353"/>
</dbReference>
<evidence type="ECO:0000256" key="2">
    <source>
        <dbReference type="ARBA" id="ARBA00005995"/>
    </source>
</evidence>
<dbReference type="PANTHER" id="PTHR10742">
    <property type="entry name" value="FLAVIN MONOAMINE OXIDASE"/>
    <property type="match status" value="1"/>
</dbReference>
<keyword evidence="4" id="KW-0479">Metal-binding</keyword>
<evidence type="ECO:0000256" key="7">
    <source>
        <dbReference type="ARBA" id="ARBA00022833"/>
    </source>
</evidence>
<dbReference type="InterPro" id="IPR050281">
    <property type="entry name" value="Flavin_monoamine_oxidase"/>
</dbReference>
<dbReference type="InterPro" id="IPR002937">
    <property type="entry name" value="Amino_oxidase"/>
</dbReference>
<dbReference type="RefSeq" id="XP_013064926.2">
    <property type="nucleotide sequence ID" value="XM_013209472.2"/>
</dbReference>
<dbReference type="KEGG" id="bgt:106053835"/>
<feature type="region of interest" description="Disordered" evidence="9">
    <location>
        <begin position="16"/>
        <end position="45"/>
    </location>
</feature>
<evidence type="ECO:0000256" key="8">
    <source>
        <dbReference type="ARBA" id="ARBA00023002"/>
    </source>
</evidence>
<name>A0A2C9K716_BIOGL</name>
<comment type="cofactor">
    <cofactor evidence="1">
        <name>FAD</name>
        <dbReference type="ChEBI" id="CHEBI:57692"/>
    </cofactor>
</comment>
<dbReference type="Gene3D" id="3.50.50.60">
    <property type="entry name" value="FAD/NAD(P)-binding domain"/>
    <property type="match status" value="1"/>
</dbReference>
<dbReference type="AlphaFoldDB" id="A0A2C9K716"/>
<evidence type="ECO:0000256" key="3">
    <source>
        <dbReference type="ARBA" id="ARBA00022630"/>
    </source>
</evidence>
<reference evidence="12" key="1">
    <citation type="submission" date="2020-05" db="UniProtKB">
        <authorList>
            <consortium name="EnsemblMetazoa"/>
        </authorList>
    </citation>
    <scope>IDENTIFICATION</scope>
    <source>
        <strain evidence="12">BB02</strain>
    </source>
</reference>
<dbReference type="Pfam" id="PF04433">
    <property type="entry name" value="SWIRM"/>
    <property type="match status" value="1"/>
</dbReference>
<feature type="domain" description="CW-type" evidence="11">
    <location>
        <begin position="124"/>
        <end position="186"/>
    </location>
</feature>
<keyword evidence="6" id="KW-0274">FAD</keyword>
<keyword evidence="7" id="KW-0862">Zinc</keyword>
<dbReference type="PROSITE" id="PS51050">
    <property type="entry name" value="ZF_CW"/>
    <property type="match status" value="1"/>
</dbReference>
<dbReference type="InterPro" id="IPR009057">
    <property type="entry name" value="Homeodomain-like_sf"/>
</dbReference>
<protein>
    <recommendedName>
        <fullName evidence="14">Amine oxidase</fullName>
    </recommendedName>
</protein>
<dbReference type="InterPro" id="IPR036188">
    <property type="entry name" value="FAD/NAD-bd_sf"/>
</dbReference>
<dbReference type="Gene3D" id="3.90.660.10">
    <property type="match status" value="1"/>
</dbReference>
<dbReference type="GO" id="GO:0008270">
    <property type="term" value="F:zinc ion binding"/>
    <property type="evidence" value="ECO:0007669"/>
    <property type="project" value="UniProtKB-KW"/>
</dbReference>
<evidence type="ECO:0000256" key="9">
    <source>
        <dbReference type="SAM" id="MobiDB-lite"/>
    </source>
</evidence>
<dbReference type="InterPro" id="IPR036388">
    <property type="entry name" value="WH-like_DNA-bd_sf"/>
</dbReference>
<dbReference type="RefSeq" id="XP_013064925.2">
    <property type="nucleotide sequence ID" value="XM_013209471.2"/>
</dbReference>
<dbReference type="OrthoDB" id="2219495at2759"/>
<dbReference type="PANTHER" id="PTHR10742:SF410">
    <property type="entry name" value="LYSINE-SPECIFIC HISTONE DEMETHYLASE 2"/>
    <property type="match status" value="1"/>
</dbReference>
<evidence type="ECO:0000259" key="10">
    <source>
        <dbReference type="PROSITE" id="PS50934"/>
    </source>
</evidence>
<dbReference type="Proteomes" id="UP000076420">
    <property type="component" value="Unassembled WGS sequence"/>
</dbReference>
<proteinExistence type="inferred from homology"/>
<evidence type="ECO:0000313" key="13">
    <source>
        <dbReference type="Proteomes" id="UP000076420"/>
    </source>
</evidence>
<dbReference type="EnsemblMetazoa" id="BGLB014353-RB">
    <property type="protein sequence ID" value="BGLB014353-PB"/>
    <property type="gene ID" value="BGLB014353"/>
</dbReference>
<feature type="domain" description="SWIRM" evidence="10">
    <location>
        <begin position="250"/>
        <end position="349"/>
    </location>
</feature>
<evidence type="ECO:0000259" key="11">
    <source>
        <dbReference type="PROSITE" id="PS51050"/>
    </source>
</evidence>
<sequence length="801" mass="90080">MKGCMGSKVSEIHVSMKRSGRQIKPNTKYIQDDDKNSGGPKKECGRSGCLATRPICFARVSERCAGSNWTSRWYHITPGEHYCNECFEFFYRSHKAGYVEYDKWKRLWAAKARTEASVTSMMIDQVLPYWVQCRASGCGKWRQLTKDSDLTEEFIATFQCGMTTTKLNPSKKMKFTDCSIPQDERVHYVHSPLWLIHNKCTAFFKKSPAAPFLSAYYPDGVGISPTEAVVELTKSEKEKLCPYIAPFPKGDQPLQAFVVTPDMMLESEIEEFPLMAQECPYVYLAIRNLVLVIWALNPKEWVTKERCMSQLICRGLIRVTCIELLPQILSFLTCNNFINQGLVKPSPTLVYNKNSQNSVVVIGAGASGLAAAYQLNSHGFEVIVLESKDRLGGRVNDIIQDGMVLPTGGQMLNGCYNNPMAIMAFQIGIELEEQTDICQLITDSGALVDDRLDHRIEFHYNAILDIVSEWRKSKKEVADVPLLYKFKELHEEFVHETQGYFSVGVFLQEEERLIDFHHSSLEYACGTSLDKVSALHWDQNELLPQFGGPHMKLTQGFGSILTKLGEGLDIRLNTKVTDIDYSGQKIVVKSNSGTFQADKVLVTLPLAILKAGTVNFKPQLPPSKLKAICSLGAGLVEKVMLQFDHNFWSKKEELPVFGCIPKSESHRGLFNVFYSYHCKQSGKHVLSSYLVGNGLSQMQGKSDEEIVHVFLEILRSIFPDKEIPTPCWSTVTHWAADPDISMAYSYIPVGCDGEAYHALAETVEDKIYFAGEATNRQFPQTVSGAYLCGVHEARKIIQSFN</sequence>
<dbReference type="VEuPathDB" id="VectorBase:BGLAX_042755"/>
<keyword evidence="8" id="KW-0560">Oxidoreductase</keyword>
<accession>A0A2C9K716</accession>
<evidence type="ECO:0000256" key="1">
    <source>
        <dbReference type="ARBA" id="ARBA00001974"/>
    </source>
</evidence>
<dbReference type="GO" id="GO:0140682">
    <property type="term" value="F:FAD-dependent H3K4me/H3K4me3 demethylase activity"/>
    <property type="evidence" value="ECO:0007669"/>
    <property type="project" value="UniProtKB-ARBA"/>
</dbReference>
<keyword evidence="5" id="KW-0863">Zinc-finger</keyword>
<evidence type="ECO:0000256" key="4">
    <source>
        <dbReference type="ARBA" id="ARBA00022723"/>
    </source>
</evidence>
<evidence type="ECO:0000313" key="12">
    <source>
        <dbReference type="EnsemblMetazoa" id="BGLB014353-PC"/>
    </source>
</evidence>
<dbReference type="SUPFAM" id="SSF51905">
    <property type="entry name" value="FAD/NAD(P)-binding domain"/>
    <property type="match status" value="1"/>
</dbReference>
<comment type="similarity">
    <text evidence="2">Belongs to the flavin monoamine oxidase family.</text>
</comment>
<evidence type="ECO:0008006" key="14">
    <source>
        <dbReference type="Google" id="ProtNLM"/>
    </source>
</evidence>
<gene>
    <name evidence="12" type="primary">106053835</name>
</gene>
<dbReference type="PROSITE" id="PS50934">
    <property type="entry name" value="SWIRM"/>
    <property type="match status" value="1"/>
</dbReference>
<dbReference type="Pfam" id="PF01593">
    <property type="entry name" value="Amino_oxidase"/>
    <property type="match status" value="1"/>
</dbReference>
<dbReference type="SUPFAM" id="SSF54373">
    <property type="entry name" value="FAD-linked reductases, C-terminal domain"/>
    <property type="match status" value="1"/>
</dbReference>
<dbReference type="VEuPathDB" id="VectorBase:BGLB014353"/>
<feature type="compositionally biased region" description="Basic and acidic residues" evidence="9">
    <location>
        <begin position="30"/>
        <end position="45"/>
    </location>
</feature>
<dbReference type="Gene3D" id="3.30.40.100">
    <property type="match status" value="1"/>
</dbReference>
<dbReference type="InterPro" id="IPR007526">
    <property type="entry name" value="SWIRM"/>
</dbReference>
<dbReference type="SUPFAM" id="SSF46689">
    <property type="entry name" value="Homeodomain-like"/>
    <property type="match status" value="1"/>
</dbReference>
<dbReference type="InterPro" id="IPR011124">
    <property type="entry name" value="Znf_CW"/>
</dbReference>
<keyword evidence="3" id="KW-0285">Flavoprotein</keyword>
<dbReference type="Pfam" id="PF07496">
    <property type="entry name" value="zf-CW"/>
    <property type="match status" value="1"/>
</dbReference>
<dbReference type="STRING" id="6526.A0A2C9K716"/>
<organism evidence="12 13">
    <name type="scientific">Biomphalaria glabrata</name>
    <name type="common">Bloodfluke planorb</name>
    <name type="synonym">Freshwater snail</name>
    <dbReference type="NCBI Taxonomy" id="6526"/>
    <lineage>
        <taxon>Eukaryota</taxon>
        <taxon>Metazoa</taxon>
        <taxon>Spiralia</taxon>
        <taxon>Lophotrochozoa</taxon>
        <taxon>Mollusca</taxon>
        <taxon>Gastropoda</taxon>
        <taxon>Heterobranchia</taxon>
        <taxon>Euthyneura</taxon>
        <taxon>Panpulmonata</taxon>
        <taxon>Hygrophila</taxon>
        <taxon>Lymnaeoidea</taxon>
        <taxon>Planorbidae</taxon>
        <taxon>Biomphalaria</taxon>
    </lineage>
</organism>
<dbReference type="Gene3D" id="1.10.10.10">
    <property type="entry name" value="Winged helix-like DNA-binding domain superfamily/Winged helix DNA-binding domain"/>
    <property type="match status" value="1"/>
</dbReference>
<evidence type="ECO:0000256" key="6">
    <source>
        <dbReference type="ARBA" id="ARBA00022827"/>
    </source>
</evidence>